<keyword evidence="2" id="KW-0813">Transport</keyword>
<keyword evidence="4 8" id="KW-1133">Transmembrane helix</keyword>
<feature type="transmembrane region" description="Helical" evidence="8">
    <location>
        <begin position="81"/>
        <end position="100"/>
    </location>
</feature>
<dbReference type="InterPro" id="IPR020846">
    <property type="entry name" value="MFS_dom"/>
</dbReference>
<dbReference type="PROSITE" id="PS50850">
    <property type="entry name" value="MFS"/>
    <property type="match status" value="1"/>
</dbReference>
<dbReference type="PANTHER" id="PTHR23505">
    <property type="entry name" value="SPINSTER"/>
    <property type="match status" value="1"/>
</dbReference>
<feature type="domain" description="Major facilitator superfamily (MFS) profile" evidence="9">
    <location>
        <begin position="89"/>
        <end position="571"/>
    </location>
</feature>
<evidence type="ECO:0000256" key="5">
    <source>
        <dbReference type="ARBA" id="ARBA00023136"/>
    </source>
</evidence>
<feature type="transmembrane region" description="Helical" evidence="8">
    <location>
        <begin position="130"/>
        <end position="147"/>
    </location>
</feature>
<dbReference type="OrthoDB" id="6770063at2759"/>
<dbReference type="SUPFAM" id="SSF103473">
    <property type="entry name" value="MFS general substrate transporter"/>
    <property type="match status" value="1"/>
</dbReference>
<evidence type="ECO:0000256" key="3">
    <source>
        <dbReference type="ARBA" id="ARBA00022692"/>
    </source>
</evidence>
<dbReference type="Proteomes" id="UP000785679">
    <property type="component" value="Unassembled WGS sequence"/>
</dbReference>
<evidence type="ECO:0000256" key="2">
    <source>
        <dbReference type="ARBA" id="ARBA00022448"/>
    </source>
</evidence>
<dbReference type="GO" id="GO:0016020">
    <property type="term" value="C:membrane"/>
    <property type="evidence" value="ECO:0007669"/>
    <property type="project" value="UniProtKB-SubCell"/>
</dbReference>
<feature type="transmembrane region" description="Helical" evidence="8">
    <location>
        <begin position="443"/>
        <end position="463"/>
    </location>
</feature>
<evidence type="ECO:0000256" key="1">
    <source>
        <dbReference type="ARBA" id="ARBA00004141"/>
    </source>
</evidence>
<comment type="similarity">
    <text evidence="6">Belongs to the major facilitator superfamily. Spinster (TC 2.A.1.49) family.</text>
</comment>
<feature type="region of interest" description="Disordered" evidence="7">
    <location>
        <begin position="597"/>
        <end position="637"/>
    </location>
</feature>
<feature type="transmembrane region" description="Helical" evidence="8">
    <location>
        <begin position="372"/>
        <end position="393"/>
    </location>
</feature>
<keyword evidence="5 8" id="KW-0472">Membrane</keyword>
<comment type="subcellular location">
    <subcellularLocation>
        <location evidence="1">Membrane</location>
        <topology evidence="1">Multi-pass membrane protein</topology>
    </subcellularLocation>
</comment>
<dbReference type="AlphaFoldDB" id="A0A8J8NWT7"/>
<feature type="transmembrane region" description="Helical" evidence="8">
    <location>
        <begin position="178"/>
        <end position="200"/>
    </location>
</feature>
<sequence>MFEAKVIYSGKVSVINQLQSQCSGCTSQDVEGKMKQQEFKREETSREVSERLEPNEVKNDLSPPAALEVPSKNKNLKNKPLSLNVTRALYATILLCYMMMHIDDGVLSVSSEGIIRDLDLSESKLGLIEASMYIGIIIGSVVCPFLFATLSPKLLIVGAVFFNALAVSSWAFTDSFLVLVAFRIINGIFLSLQVIFYPVWIDQSAPPASQSMWISFYFLCEQLGIVAGQGASTLFTQVLKLSWKWSFLVESGMMIGPVIIMYLCVPSRYYRTNEGENGENVPPLNMAHSVDVRPMIMSNFSLKRANNQPHQKTRNMMSQISSAKHHVATHDVISQSVLSSAFKKKDINGGAGQEPRLTVGQIIIKLLKNPSYLFAVYAMTNLKFIVTGLQYWVPHYMKVVLGAEENLVFALVAGTVISATSAGALSGGAITTKYLGSYTNKRSAHLCLLMLIILSAACLPMSFLSNPYAFIACVWLVMYCHGFIEPIFTGILLNSVGSEEGATASSVLIFMQMILGFVPAPYAYGLLVDEIPEIDKEGENVSKWGMRGVTFYSLLGVVGLFFSILLKKNADAAEEESDGIKLANISTQVSIVAVMQQSNNKKDQKGEPLLGEYERGKTEKQAQEPAIAESDPATNAE</sequence>
<dbReference type="InterPro" id="IPR036259">
    <property type="entry name" value="MFS_trans_sf"/>
</dbReference>
<evidence type="ECO:0000313" key="11">
    <source>
        <dbReference type="Proteomes" id="UP000785679"/>
    </source>
</evidence>
<name>A0A8J8NWT7_HALGN</name>
<evidence type="ECO:0000256" key="4">
    <source>
        <dbReference type="ARBA" id="ARBA00022989"/>
    </source>
</evidence>
<feature type="transmembrane region" description="Helical" evidence="8">
    <location>
        <begin position="154"/>
        <end position="172"/>
    </location>
</feature>
<feature type="transmembrane region" description="Helical" evidence="8">
    <location>
        <begin position="243"/>
        <end position="265"/>
    </location>
</feature>
<feature type="transmembrane region" description="Helical" evidence="8">
    <location>
        <begin position="408"/>
        <end position="431"/>
    </location>
</feature>
<comment type="caution">
    <text evidence="10">The sequence shown here is derived from an EMBL/GenBank/DDBJ whole genome shotgun (WGS) entry which is preliminary data.</text>
</comment>
<accession>A0A8J8NWT7</accession>
<reference evidence="10" key="1">
    <citation type="submission" date="2019-06" db="EMBL/GenBank/DDBJ databases">
        <authorList>
            <person name="Zheng W."/>
        </authorList>
    </citation>
    <scope>NUCLEOTIDE SEQUENCE</scope>
    <source>
        <strain evidence="10">QDHG01</strain>
    </source>
</reference>
<evidence type="ECO:0000259" key="9">
    <source>
        <dbReference type="PROSITE" id="PS50850"/>
    </source>
</evidence>
<dbReference type="Gene3D" id="1.20.1250.20">
    <property type="entry name" value="MFS general substrate transporter like domains"/>
    <property type="match status" value="1"/>
</dbReference>
<evidence type="ECO:0000256" key="6">
    <source>
        <dbReference type="ARBA" id="ARBA00024338"/>
    </source>
</evidence>
<evidence type="ECO:0000256" key="8">
    <source>
        <dbReference type="SAM" id="Phobius"/>
    </source>
</evidence>
<evidence type="ECO:0000313" key="10">
    <source>
        <dbReference type="EMBL" id="TNV81656.1"/>
    </source>
</evidence>
<feature type="compositionally biased region" description="Basic and acidic residues" evidence="7">
    <location>
        <begin position="32"/>
        <end position="59"/>
    </location>
</feature>
<feature type="compositionally biased region" description="Basic and acidic residues" evidence="7">
    <location>
        <begin position="600"/>
        <end position="622"/>
    </location>
</feature>
<keyword evidence="3 8" id="KW-0812">Transmembrane</keyword>
<keyword evidence="11" id="KW-1185">Reference proteome</keyword>
<feature type="transmembrane region" description="Helical" evidence="8">
    <location>
        <begin position="505"/>
        <end position="524"/>
    </location>
</feature>
<evidence type="ECO:0000256" key="7">
    <source>
        <dbReference type="SAM" id="MobiDB-lite"/>
    </source>
</evidence>
<protein>
    <recommendedName>
        <fullName evidence="9">Major facilitator superfamily (MFS) profile domain-containing protein</fullName>
    </recommendedName>
</protein>
<feature type="transmembrane region" description="Helical" evidence="8">
    <location>
        <begin position="544"/>
        <end position="566"/>
    </location>
</feature>
<feature type="region of interest" description="Disordered" evidence="7">
    <location>
        <begin position="32"/>
        <end position="65"/>
    </location>
</feature>
<gene>
    <name evidence="10" type="ORF">FGO68_gene13981</name>
</gene>
<dbReference type="InterPro" id="IPR044770">
    <property type="entry name" value="MFS_spinster-like"/>
</dbReference>
<dbReference type="InterPro" id="IPR011701">
    <property type="entry name" value="MFS"/>
</dbReference>
<proteinExistence type="inferred from homology"/>
<feature type="transmembrane region" description="Helical" evidence="8">
    <location>
        <begin position="469"/>
        <end position="493"/>
    </location>
</feature>
<dbReference type="EMBL" id="RRYP01005880">
    <property type="protein sequence ID" value="TNV81656.1"/>
    <property type="molecule type" value="Genomic_DNA"/>
</dbReference>
<dbReference type="GO" id="GO:0022857">
    <property type="term" value="F:transmembrane transporter activity"/>
    <property type="evidence" value="ECO:0007669"/>
    <property type="project" value="InterPro"/>
</dbReference>
<organism evidence="10 11">
    <name type="scientific">Halteria grandinella</name>
    <dbReference type="NCBI Taxonomy" id="5974"/>
    <lineage>
        <taxon>Eukaryota</taxon>
        <taxon>Sar</taxon>
        <taxon>Alveolata</taxon>
        <taxon>Ciliophora</taxon>
        <taxon>Intramacronucleata</taxon>
        <taxon>Spirotrichea</taxon>
        <taxon>Stichotrichia</taxon>
        <taxon>Sporadotrichida</taxon>
        <taxon>Halteriidae</taxon>
        <taxon>Halteria</taxon>
    </lineage>
</organism>
<dbReference type="Pfam" id="PF07690">
    <property type="entry name" value="MFS_1"/>
    <property type="match status" value="1"/>
</dbReference>
<dbReference type="PANTHER" id="PTHR23505:SF9">
    <property type="entry name" value="PROTEIN, PUTATIVE-RELATED"/>
    <property type="match status" value="1"/>
</dbReference>
<feature type="transmembrane region" description="Helical" evidence="8">
    <location>
        <begin position="212"/>
        <end position="231"/>
    </location>
</feature>